<keyword evidence="2" id="KW-1185">Reference proteome</keyword>
<proteinExistence type="predicted"/>
<reference evidence="1 2" key="1">
    <citation type="journal article" date="2024" name="G3 (Bethesda)">
        <title>Genome assembly of Hibiscus sabdariffa L. provides insights into metabolisms of medicinal natural products.</title>
        <authorList>
            <person name="Kim T."/>
        </authorList>
    </citation>
    <scope>NUCLEOTIDE SEQUENCE [LARGE SCALE GENOMIC DNA]</scope>
    <source>
        <strain evidence="1">TK-2024</strain>
        <tissue evidence="1">Old leaves</tissue>
    </source>
</reference>
<gene>
    <name evidence="1" type="ORF">V6N11_063228</name>
</gene>
<organism evidence="1 2">
    <name type="scientific">Hibiscus sabdariffa</name>
    <name type="common">roselle</name>
    <dbReference type="NCBI Taxonomy" id="183260"/>
    <lineage>
        <taxon>Eukaryota</taxon>
        <taxon>Viridiplantae</taxon>
        <taxon>Streptophyta</taxon>
        <taxon>Embryophyta</taxon>
        <taxon>Tracheophyta</taxon>
        <taxon>Spermatophyta</taxon>
        <taxon>Magnoliopsida</taxon>
        <taxon>eudicotyledons</taxon>
        <taxon>Gunneridae</taxon>
        <taxon>Pentapetalae</taxon>
        <taxon>rosids</taxon>
        <taxon>malvids</taxon>
        <taxon>Malvales</taxon>
        <taxon>Malvaceae</taxon>
        <taxon>Malvoideae</taxon>
        <taxon>Hibiscus</taxon>
    </lineage>
</organism>
<dbReference type="Proteomes" id="UP001396334">
    <property type="component" value="Unassembled WGS sequence"/>
</dbReference>
<accession>A0ABR2A1J5</accession>
<name>A0ABR2A1J5_9ROSI</name>
<evidence type="ECO:0000313" key="2">
    <source>
        <dbReference type="Proteomes" id="UP001396334"/>
    </source>
</evidence>
<sequence length="114" mass="12266">MCYVSLFKTRPPGGGVVGPACLQTPPVAGFNRSFNVHGGRWQALTEGLQPSTLACMAGSGFGRILSDKATSRWRGGPRSRHQLACMAVGWAVGRCHVSEEKATSRWRGGPRNMH</sequence>
<protein>
    <submittedName>
        <fullName evidence="1">Uncharacterized protein</fullName>
    </submittedName>
</protein>
<comment type="caution">
    <text evidence="1">The sequence shown here is derived from an EMBL/GenBank/DDBJ whole genome shotgun (WGS) entry which is preliminary data.</text>
</comment>
<dbReference type="EMBL" id="JBBPBN010000423">
    <property type="protein sequence ID" value="KAK8486841.1"/>
    <property type="molecule type" value="Genomic_DNA"/>
</dbReference>
<evidence type="ECO:0000313" key="1">
    <source>
        <dbReference type="EMBL" id="KAK8486841.1"/>
    </source>
</evidence>